<dbReference type="Proteomes" id="UP000821845">
    <property type="component" value="Chromosome 5"/>
</dbReference>
<proteinExistence type="predicted"/>
<gene>
    <name evidence="1" type="ORF">HPB50_005872</name>
</gene>
<reference evidence="1" key="1">
    <citation type="submission" date="2020-05" db="EMBL/GenBank/DDBJ databases">
        <title>Large-scale comparative analyses of tick genomes elucidate their genetic diversity and vector capacities.</title>
        <authorList>
            <person name="Jia N."/>
            <person name="Wang J."/>
            <person name="Shi W."/>
            <person name="Du L."/>
            <person name="Sun Y."/>
            <person name="Zhan W."/>
            <person name="Jiang J."/>
            <person name="Wang Q."/>
            <person name="Zhang B."/>
            <person name="Ji P."/>
            <person name="Sakyi L.B."/>
            <person name="Cui X."/>
            <person name="Yuan T."/>
            <person name="Jiang B."/>
            <person name="Yang W."/>
            <person name="Lam T.T.-Y."/>
            <person name="Chang Q."/>
            <person name="Ding S."/>
            <person name="Wang X."/>
            <person name="Zhu J."/>
            <person name="Ruan X."/>
            <person name="Zhao L."/>
            <person name="Wei J."/>
            <person name="Que T."/>
            <person name="Du C."/>
            <person name="Cheng J."/>
            <person name="Dai P."/>
            <person name="Han X."/>
            <person name="Huang E."/>
            <person name="Gao Y."/>
            <person name="Liu J."/>
            <person name="Shao H."/>
            <person name="Ye R."/>
            <person name="Li L."/>
            <person name="Wei W."/>
            <person name="Wang X."/>
            <person name="Wang C."/>
            <person name="Yang T."/>
            <person name="Huo Q."/>
            <person name="Li W."/>
            <person name="Guo W."/>
            <person name="Chen H."/>
            <person name="Zhou L."/>
            <person name="Ni X."/>
            <person name="Tian J."/>
            <person name="Zhou Y."/>
            <person name="Sheng Y."/>
            <person name="Liu T."/>
            <person name="Pan Y."/>
            <person name="Xia L."/>
            <person name="Li J."/>
            <person name="Zhao F."/>
            <person name="Cao W."/>
        </authorList>
    </citation>
    <scope>NUCLEOTIDE SEQUENCE</scope>
    <source>
        <strain evidence="1">Hyas-2018</strain>
    </source>
</reference>
<name>A0ACB7S4Y5_HYAAI</name>
<dbReference type="EMBL" id="CM023485">
    <property type="protein sequence ID" value="KAH6929785.1"/>
    <property type="molecule type" value="Genomic_DNA"/>
</dbReference>
<evidence type="ECO:0000313" key="1">
    <source>
        <dbReference type="EMBL" id="KAH6929785.1"/>
    </source>
</evidence>
<protein>
    <submittedName>
        <fullName evidence="1">Uncharacterized protein</fullName>
    </submittedName>
</protein>
<evidence type="ECO:0000313" key="2">
    <source>
        <dbReference type="Proteomes" id="UP000821845"/>
    </source>
</evidence>
<keyword evidence="2" id="KW-1185">Reference proteome</keyword>
<accession>A0ACB7S4Y5</accession>
<comment type="caution">
    <text evidence="1">The sequence shown here is derived from an EMBL/GenBank/DDBJ whole genome shotgun (WGS) entry which is preliminary data.</text>
</comment>
<sequence length="140" mass="15743">MRYEFVLNKSKVMAQTPLRSYCTAAAPEKKIHSSKRWTLFSIDFFLASSRASFSVNDFNRRQCKVRDGRGQRSPNDAFEKNKEKKKKVSSVCGSQVVGKPSRGPPTRSVRWLRLKEAPRSRADGPIEPCDHGAKSPLAAT</sequence>
<organism evidence="1 2">
    <name type="scientific">Hyalomma asiaticum</name>
    <name type="common">Tick</name>
    <dbReference type="NCBI Taxonomy" id="266040"/>
    <lineage>
        <taxon>Eukaryota</taxon>
        <taxon>Metazoa</taxon>
        <taxon>Ecdysozoa</taxon>
        <taxon>Arthropoda</taxon>
        <taxon>Chelicerata</taxon>
        <taxon>Arachnida</taxon>
        <taxon>Acari</taxon>
        <taxon>Parasitiformes</taxon>
        <taxon>Ixodida</taxon>
        <taxon>Ixodoidea</taxon>
        <taxon>Ixodidae</taxon>
        <taxon>Hyalomminae</taxon>
        <taxon>Hyalomma</taxon>
    </lineage>
</organism>